<comment type="caution">
    <text evidence="2">The sequence shown here is derived from an EMBL/GenBank/DDBJ whole genome shotgun (WGS) entry which is preliminary data.</text>
</comment>
<evidence type="ECO:0000313" key="2">
    <source>
        <dbReference type="EMBL" id="KAB3529032.1"/>
    </source>
</evidence>
<dbReference type="RefSeq" id="WP_151866269.1">
    <property type="nucleotide sequence ID" value="NZ_WBZB01000037.1"/>
</dbReference>
<dbReference type="Proteomes" id="UP000465601">
    <property type="component" value="Unassembled WGS sequence"/>
</dbReference>
<name>A0A833HNP6_9FIRM</name>
<dbReference type="PANTHER" id="PTHR35024">
    <property type="entry name" value="HYPOTHETICAL CYTOSOLIC PROTEIN"/>
    <property type="match status" value="1"/>
</dbReference>
<reference evidence="2 3" key="1">
    <citation type="submission" date="2019-10" db="EMBL/GenBank/DDBJ databases">
        <title>Alkaliphilus serpentinus sp. nov. and Alkaliphilus pronyensis sp. nov., two novel anaerobic alkaliphilic species isolated from the serpentinized-hosted hydrothermal field of the Prony Bay (New Caledonia).</title>
        <authorList>
            <person name="Postec A."/>
        </authorList>
    </citation>
    <scope>NUCLEOTIDE SEQUENCE [LARGE SCALE GENOMIC DNA]</scope>
    <source>
        <strain evidence="2 3">LacT</strain>
    </source>
</reference>
<dbReference type="EMBL" id="WBZB01000037">
    <property type="protein sequence ID" value="KAB3529032.1"/>
    <property type="molecule type" value="Genomic_DNA"/>
</dbReference>
<dbReference type="Pfam" id="PF04519">
    <property type="entry name" value="Bactofilin"/>
    <property type="match status" value="1"/>
</dbReference>
<dbReference type="OrthoDB" id="9802488at2"/>
<dbReference type="PANTHER" id="PTHR35024:SF4">
    <property type="entry name" value="POLYMER-FORMING CYTOSKELETAL PROTEIN"/>
    <property type="match status" value="1"/>
</dbReference>
<sequence>MLGKKQEVQYTKFNTLIGAECSFEGRLNIKGTIRVEGEFKGEINIDGNLYIGESGRIIGNINSTNVFVAGTVEGNVNASGQLRIASKGKLFGDVDISNFILDEDAIFEGSCKMKRNGIPAKEEIRD</sequence>
<protein>
    <submittedName>
        <fullName evidence="2">Polymer-forming cytoskeletal protein</fullName>
    </submittedName>
</protein>
<dbReference type="AlphaFoldDB" id="A0A833HNP6"/>
<gene>
    <name evidence="2" type="ORF">F8153_10270</name>
</gene>
<accession>A0A833HNP6</accession>
<evidence type="ECO:0000313" key="3">
    <source>
        <dbReference type="Proteomes" id="UP000465601"/>
    </source>
</evidence>
<comment type="similarity">
    <text evidence="1">Belongs to the bactofilin family.</text>
</comment>
<organism evidence="2 3">
    <name type="scientific">Alkaliphilus serpentinus</name>
    <dbReference type="NCBI Taxonomy" id="1482731"/>
    <lineage>
        <taxon>Bacteria</taxon>
        <taxon>Bacillati</taxon>
        <taxon>Bacillota</taxon>
        <taxon>Clostridia</taxon>
        <taxon>Peptostreptococcales</taxon>
        <taxon>Natronincolaceae</taxon>
        <taxon>Alkaliphilus</taxon>
    </lineage>
</organism>
<dbReference type="InterPro" id="IPR007607">
    <property type="entry name" value="BacA/B"/>
</dbReference>
<evidence type="ECO:0000256" key="1">
    <source>
        <dbReference type="ARBA" id="ARBA00044755"/>
    </source>
</evidence>
<keyword evidence="3" id="KW-1185">Reference proteome</keyword>
<proteinExistence type="inferred from homology"/>